<dbReference type="Proteomes" id="UP000261560">
    <property type="component" value="Unplaced"/>
</dbReference>
<feature type="domain" description="CDCP1 first CUB" evidence="4">
    <location>
        <begin position="24"/>
        <end position="96"/>
    </location>
</feature>
<evidence type="ECO:0000313" key="7">
    <source>
        <dbReference type="Proteomes" id="UP000261560"/>
    </source>
</evidence>
<keyword evidence="1" id="KW-1133">Transmembrane helix</keyword>
<organism evidence="6 7">
    <name type="scientific">Oryzias melastigma</name>
    <name type="common">Marine medaka</name>
    <dbReference type="NCBI Taxonomy" id="30732"/>
    <lineage>
        <taxon>Eukaryota</taxon>
        <taxon>Metazoa</taxon>
        <taxon>Chordata</taxon>
        <taxon>Craniata</taxon>
        <taxon>Vertebrata</taxon>
        <taxon>Euteleostomi</taxon>
        <taxon>Actinopterygii</taxon>
        <taxon>Neopterygii</taxon>
        <taxon>Teleostei</taxon>
        <taxon>Neoteleostei</taxon>
        <taxon>Acanthomorphata</taxon>
        <taxon>Ovalentaria</taxon>
        <taxon>Atherinomorphae</taxon>
        <taxon>Beloniformes</taxon>
        <taxon>Adrianichthyidae</taxon>
        <taxon>Oryziinae</taxon>
        <taxon>Oryzias</taxon>
    </lineage>
</organism>
<evidence type="ECO:0008006" key="8">
    <source>
        <dbReference type="Google" id="ProtNLM"/>
    </source>
</evidence>
<feature type="chain" id="PRO_5017421605" description="CUB domain containing protein 1" evidence="2">
    <location>
        <begin position="24"/>
        <end position="1200"/>
    </location>
</feature>
<feature type="transmembrane region" description="Helical" evidence="1">
    <location>
        <begin position="1012"/>
        <end position="1036"/>
    </location>
</feature>
<dbReference type="InterPro" id="IPR056266">
    <property type="entry name" value="CDCP1_CUB_3rd_6th"/>
</dbReference>
<dbReference type="STRING" id="30732.ENSOMEP00000006966"/>
<dbReference type="PANTHER" id="PTHR14477:SF1">
    <property type="entry name" value="CUB DOMAIN-CONTAINING PROTEIN 1"/>
    <property type="match status" value="1"/>
</dbReference>
<feature type="domain" description="CDCP1 first CUB" evidence="4">
    <location>
        <begin position="212"/>
        <end position="282"/>
    </location>
</feature>
<dbReference type="GeneID" id="112162497"/>
<sequence length="1200" mass="132012">MFLRAAFLLPTLLFLATLESTGCFQTVVQPSKGTTVTVSTTPSAAECGVCTVSEANVTSCFPLLPVGPEAEAKLLFNCSQPLEQAFTVTVHQSIDCTETSCQPQTIEVQPSILSKFPRTFTWEVTAPEQTIVMLDILGDGLMATTQPCSDGLQYSVAAFKTDDKDPTRYCRAGDVTRLLLVDRAFVSLHVKPETVVDPVLFQASAGPLEGPKMDITVGPSSTVVLSNDPGSPKCSVCTVDGSEADCSHSGKTLTSGKKFTLEFRCLRPQDVFRVTMETKMDCTPTSCTPAAAEVDPNFFKDFKRTLMWDISLPSRTILSMSFPVGGVKEIDIGDSCQDGYSYTTSFIKKNGDLKTNSYCKGGTVTQLDFLEAPTLMAEVPGGAELTGKVFSISARPTGSRIMSVQLDRDIVVTIRRTTEEPECDVCVGKDPQQCDPQYQRLTYSPNTTVEFTCPKPEEIFDTDINREIVCTETVCSGNSVQTKDMFSNFNRTFTWDLKVESSQTFQLDFPKPGMRQIPEEETCPDDHTYSVVAYLRSGPTSIGTFCKGGPVTTVQVRYKGRVVLRVPGKVKVDPVDFKVNVGPGTKMVAIAIVDLPRGVSDTVLFSANYLKRFPNEQQMQWSFNVPGMHNYSVSFLDHTNPECIQDNVVVEYQKENGKSVQLSLTDPQPQHQQGNFQMVLKNCQTNTSLPGLTLSYKVSVMRSGHPVLSTVDLTKQEGISLLLEKISADPFCEMSINSVVKEKILVPAGTKASLSFLDCPNEDVRLTANKVIDCQGMKSCPSAALSVPNLDLSLPMPLHSFTWNFTIPNNSTLDLVAPVGNLKQSLPGQECSRASSFHLAEYDGFPIGDFCFGGTIQKIQVHTNASITTPGRDFKRSTMALLNVSVTEEISEGLIYTIIPEVSSPTTLVSPNWPNGMKKLSTISWNVHVPDQYKALLKFVNVSQPKCSKVHAIISVQMMGREEEVLSRTETEKMEKQLLVSHPFYLNMINCKPETGSLSLLTEVVLEKKLPLLAIVLGLVGALVVLGIVLAVVCVLTRKKKKKLNKENSAYVTKGNIFRPSDRHFTKTRSENESHVYASIDEFLVYGHLLDSTPYSDSLPSDKMQVDSYQTFTGTTDGALPVINEPDPEPETGQYKAFLAPSETFIPSRPHTPIQAQDSLDYQDRRMVDNELYTFKNTGDINTIRLSAVEPDTSMSDDYL</sequence>
<proteinExistence type="predicted"/>
<evidence type="ECO:0000259" key="4">
    <source>
        <dbReference type="Pfam" id="PF23667"/>
    </source>
</evidence>
<dbReference type="PANTHER" id="PTHR14477">
    <property type="entry name" value="CUB DOMAIN-CONTAINING PROTEIN 1"/>
    <property type="match status" value="1"/>
</dbReference>
<feature type="domain" description="CDCP1 third and sixth CUB" evidence="3">
    <location>
        <begin position="595"/>
        <end position="687"/>
    </location>
</feature>
<evidence type="ECO:0000313" key="6">
    <source>
        <dbReference type="Ensembl" id="ENSOMEP00000006966.1"/>
    </source>
</evidence>
<feature type="domain" description="CDCP1 third and sixth CUB" evidence="3">
    <location>
        <begin position="892"/>
        <end position="1004"/>
    </location>
</feature>
<dbReference type="RefSeq" id="XP_036070090.1">
    <property type="nucleotide sequence ID" value="XM_036214197.1"/>
</dbReference>
<feature type="domain" description="CDCP1 second and fifth CUB" evidence="5">
    <location>
        <begin position="482"/>
        <end position="581"/>
    </location>
</feature>
<reference evidence="6" key="2">
    <citation type="submission" date="2025-09" db="UniProtKB">
        <authorList>
            <consortium name="Ensembl"/>
        </authorList>
    </citation>
    <scope>IDENTIFICATION</scope>
</reference>
<evidence type="ECO:0000256" key="2">
    <source>
        <dbReference type="SAM" id="SignalP"/>
    </source>
</evidence>
<dbReference type="Ensembl" id="ENSOMET00000004919.1">
    <property type="protein sequence ID" value="ENSOMEP00000006966.1"/>
    <property type="gene ID" value="ENSOMEG00000008048.1"/>
</dbReference>
<feature type="signal peptide" evidence="2">
    <location>
        <begin position="1"/>
        <end position="23"/>
    </location>
</feature>
<evidence type="ECO:0000259" key="3">
    <source>
        <dbReference type="Pfam" id="PF23665"/>
    </source>
</evidence>
<dbReference type="OrthoDB" id="8960034at2759"/>
<keyword evidence="1" id="KW-0472">Membrane</keyword>
<dbReference type="InterPro" id="IPR056269">
    <property type="entry name" value="CUB_CDCP1_2nd_5th"/>
</dbReference>
<accession>A0A3B3BN11</accession>
<feature type="domain" description="CDCP1 second and fifth CUB" evidence="5">
    <location>
        <begin position="795"/>
        <end position="869"/>
    </location>
</feature>
<evidence type="ECO:0000256" key="1">
    <source>
        <dbReference type="SAM" id="Phobius"/>
    </source>
</evidence>
<dbReference type="PaxDb" id="30732-ENSOMEP00000006966"/>
<protein>
    <recommendedName>
        <fullName evidence="8">CUB domain containing protein 1</fullName>
    </recommendedName>
</protein>
<reference evidence="6" key="1">
    <citation type="submission" date="2025-08" db="UniProtKB">
        <authorList>
            <consortium name="Ensembl"/>
        </authorList>
    </citation>
    <scope>IDENTIFICATION</scope>
</reference>
<feature type="domain" description="CDCP1 second and fifth CUB" evidence="5">
    <location>
        <begin position="103"/>
        <end position="206"/>
    </location>
</feature>
<dbReference type="Pfam" id="PF23665">
    <property type="entry name" value="CDCP1_CUB_6"/>
    <property type="match status" value="2"/>
</dbReference>
<keyword evidence="2" id="KW-0732">Signal</keyword>
<dbReference type="CTD" id="560859"/>
<evidence type="ECO:0000259" key="5">
    <source>
        <dbReference type="Pfam" id="PF23668"/>
    </source>
</evidence>
<dbReference type="Pfam" id="PF23668">
    <property type="entry name" value="CUB_CDCP1_2"/>
    <property type="match status" value="4"/>
</dbReference>
<dbReference type="Pfam" id="PF23667">
    <property type="entry name" value="CUB_CDCP1_1"/>
    <property type="match status" value="3"/>
</dbReference>
<keyword evidence="1" id="KW-0812">Transmembrane</keyword>
<feature type="domain" description="CDCP1 second and fifth CUB" evidence="5">
    <location>
        <begin position="289"/>
        <end position="394"/>
    </location>
</feature>
<dbReference type="AlphaFoldDB" id="A0A3B3BN11"/>
<dbReference type="InterPro" id="IPR038811">
    <property type="entry name" value="CDCP1"/>
</dbReference>
<feature type="domain" description="CDCP1 first CUB" evidence="4">
    <location>
        <begin position="402"/>
        <end position="470"/>
    </location>
</feature>
<dbReference type="GeneTree" id="ENSGT00390000010209"/>
<dbReference type="InterPro" id="IPR056268">
    <property type="entry name" value="CUB_CDCP1_1st"/>
</dbReference>
<name>A0A3B3BN11_ORYME</name>
<keyword evidence="7" id="KW-1185">Reference proteome</keyword>